<evidence type="ECO:0008006" key="3">
    <source>
        <dbReference type="Google" id="ProtNLM"/>
    </source>
</evidence>
<dbReference type="RefSeq" id="WP_146570854.1">
    <property type="nucleotide sequence ID" value="NZ_CP042306.1"/>
</dbReference>
<reference evidence="1 2" key="1">
    <citation type="submission" date="2019-07" db="EMBL/GenBank/DDBJ databases">
        <title>Full genome sequence of Sphingomonas sp. 4R-6-7(HKS19).</title>
        <authorList>
            <person name="Im W.-T."/>
        </authorList>
    </citation>
    <scope>NUCLEOTIDE SEQUENCE [LARGE SCALE GENOMIC DNA]</scope>
    <source>
        <strain evidence="1 2">HKS19</strain>
    </source>
</reference>
<accession>A0A5B8LH63</accession>
<gene>
    <name evidence="1" type="ORF">FPZ24_07965</name>
</gene>
<dbReference type="AlphaFoldDB" id="A0A5B8LH63"/>
<name>A0A5B8LH63_9SPHN</name>
<dbReference type="Proteomes" id="UP000315673">
    <property type="component" value="Chromosome"/>
</dbReference>
<organism evidence="1 2">
    <name type="scientific">Sphingomonas panacisoli</name>
    <dbReference type="NCBI Taxonomy" id="1813879"/>
    <lineage>
        <taxon>Bacteria</taxon>
        <taxon>Pseudomonadati</taxon>
        <taxon>Pseudomonadota</taxon>
        <taxon>Alphaproteobacteria</taxon>
        <taxon>Sphingomonadales</taxon>
        <taxon>Sphingomonadaceae</taxon>
        <taxon>Sphingomonas</taxon>
    </lineage>
</organism>
<proteinExistence type="predicted"/>
<dbReference type="KEGG" id="spai:FPZ24_07965"/>
<dbReference type="OrthoDB" id="9792628at2"/>
<evidence type="ECO:0000313" key="2">
    <source>
        <dbReference type="Proteomes" id="UP000315673"/>
    </source>
</evidence>
<dbReference type="InterPro" id="IPR036390">
    <property type="entry name" value="WH_DNA-bd_sf"/>
</dbReference>
<dbReference type="EMBL" id="CP042306">
    <property type="protein sequence ID" value="QDZ07423.1"/>
    <property type="molecule type" value="Genomic_DNA"/>
</dbReference>
<dbReference type="SUPFAM" id="SSF46785">
    <property type="entry name" value="Winged helix' DNA-binding domain"/>
    <property type="match status" value="1"/>
</dbReference>
<protein>
    <recommendedName>
        <fullName evidence="3">HTH marR-type domain-containing protein</fullName>
    </recommendedName>
</protein>
<sequence length="177" mass="19636">MTHPALLSPAAMQIVDWLGEVGPRWGLPADACRVHACLFLIDRPAAEPEIGEALRLTSDRTREALDWLRSQGQAERQVGGWRTGTDPWLLMLKSLETRRAQELAAARPVIDRWQREGGTDNTVVRRQAGQLFALVEDIAAIDAGSRFISATTARRLIGLGGRTARFLDRTIGTRTKR</sequence>
<keyword evidence="2" id="KW-1185">Reference proteome</keyword>
<evidence type="ECO:0000313" key="1">
    <source>
        <dbReference type="EMBL" id="QDZ07423.1"/>
    </source>
</evidence>